<dbReference type="Proteomes" id="UP001151760">
    <property type="component" value="Unassembled WGS sequence"/>
</dbReference>
<reference evidence="2" key="1">
    <citation type="journal article" date="2022" name="Int. J. Mol. Sci.">
        <title>Draft Genome of Tanacetum Coccineum: Genomic Comparison of Closely Related Tanacetum-Family Plants.</title>
        <authorList>
            <person name="Yamashiro T."/>
            <person name="Shiraishi A."/>
            <person name="Nakayama K."/>
            <person name="Satake H."/>
        </authorList>
    </citation>
    <scope>NUCLEOTIDE SEQUENCE</scope>
</reference>
<evidence type="ECO:0000259" key="1">
    <source>
        <dbReference type="Pfam" id="PF03732"/>
    </source>
</evidence>
<dbReference type="Pfam" id="PF03732">
    <property type="entry name" value="Retrotrans_gag"/>
    <property type="match status" value="1"/>
</dbReference>
<gene>
    <name evidence="2" type="ORF">Tco_1004656</name>
</gene>
<evidence type="ECO:0000313" key="3">
    <source>
        <dbReference type="Proteomes" id="UP001151760"/>
    </source>
</evidence>
<accession>A0ABQ5FD81</accession>
<evidence type="ECO:0000313" key="2">
    <source>
        <dbReference type="EMBL" id="GJT61123.1"/>
    </source>
</evidence>
<sequence length="205" mass="22797">MPPKTDPPPSDKTMTAMIEALNNFITTALETRFGPSFYDNHQAALFKLKQTSTVTAYQTEFERLSNCVVGLPPEALLNCFLSGLRQDIQQELSILRPHTITQAIGLAKLIEDKSNDQVSTPTGSTLLAAPSRSSETLLVKRLSPTDMQKRRAEGLCYNCPEKYHPGHQCNPPKFLLLQSEHEHKPTTIDPPWGISTVEYYDNGGP</sequence>
<feature type="domain" description="Retrotransposon gag" evidence="1">
    <location>
        <begin position="25"/>
        <end position="86"/>
    </location>
</feature>
<dbReference type="EMBL" id="BQNB010017259">
    <property type="protein sequence ID" value="GJT61123.1"/>
    <property type="molecule type" value="Genomic_DNA"/>
</dbReference>
<keyword evidence="3" id="KW-1185">Reference proteome</keyword>
<name>A0ABQ5FD81_9ASTR</name>
<protein>
    <submittedName>
        <fullName evidence="2">Transposon ty3-G gag-pol polyprotein</fullName>
    </submittedName>
</protein>
<reference evidence="2" key="2">
    <citation type="submission" date="2022-01" db="EMBL/GenBank/DDBJ databases">
        <authorList>
            <person name="Yamashiro T."/>
            <person name="Shiraishi A."/>
            <person name="Satake H."/>
            <person name="Nakayama K."/>
        </authorList>
    </citation>
    <scope>NUCLEOTIDE SEQUENCE</scope>
</reference>
<organism evidence="2 3">
    <name type="scientific">Tanacetum coccineum</name>
    <dbReference type="NCBI Taxonomy" id="301880"/>
    <lineage>
        <taxon>Eukaryota</taxon>
        <taxon>Viridiplantae</taxon>
        <taxon>Streptophyta</taxon>
        <taxon>Embryophyta</taxon>
        <taxon>Tracheophyta</taxon>
        <taxon>Spermatophyta</taxon>
        <taxon>Magnoliopsida</taxon>
        <taxon>eudicotyledons</taxon>
        <taxon>Gunneridae</taxon>
        <taxon>Pentapetalae</taxon>
        <taxon>asterids</taxon>
        <taxon>campanulids</taxon>
        <taxon>Asterales</taxon>
        <taxon>Asteraceae</taxon>
        <taxon>Asteroideae</taxon>
        <taxon>Anthemideae</taxon>
        <taxon>Anthemidinae</taxon>
        <taxon>Tanacetum</taxon>
    </lineage>
</organism>
<dbReference type="InterPro" id="IPR005162">
    <property type="entry name" value="Retrotrans_gag_dom"/>
</dbReference>
<comment type="caution">
    <text evidence="2">The sequence shown here is derived from an EMBL/GenBank/DDBJ whole genome shotgun (WGS) entry which is preliminary data.</text>
</comment>
<proteinExistence type="predicted"/>